<gene>
    <name evidence="1" type="ORF">PIBRA_LOCUS9835</name>
</gene>
<proteinExistence type="predicted"/>
<reference evidence="1" key="1">
    <citation type="submission" date="2022-05" db="EMBL/GenBank/DDBJ databases">
        <authorList>
            <person name="Okamura Y."/>
        </authorList>
    </citation>
    <scope>NUCLEOTIDE SEQUENCE</scope>
</reference>
<evidence type="ECO:0000313" key="1">
    <source>
        <dbReference type="EMBL" id="CAH4033562.1"/>
    </source>
</evidence>
<name>A0A9P0TMG5_PIEBR</name>
<sequence length="205" mass="22343">MEAILTRLKARKKAPGPDGVHARVLAVVLPHMEVSVRELYTACLRSGRFPVAWKTGRLCLVRKEGRSADSSEAYRPIVLLDEAGKALEWVVASRLCRHLSVEGPELSEAQYGFRAGRSTLDALWDLRSHTSGVVDGVGRIARLTRKTANQTLQSPLVNGDSLVALLQSKGTSSRAVTEIHAGTPGALGVPSCCYETRQEMQLLVW</sequence>
<dbReference type="AlphaFoldDB" id="A0A9P0TMG5"/>
<evidence type="ECO:0008006" key="3">
    <source>
        <dbReference type="Google" id="ProtNLM"/>
    </source>
</evidence>
<comment type="caution">
    <text evidence="1">The sequence shown here is derived from an EMBL/GenBank/DDBJ whole genome shotgun (WGS) entry which is preliminary data.</text>
</comment>
<organism evidence="1 2">
    <name type="scientific">Pieris brassicae</name>
    <name type="common">White butterfly</name>
    <name type="synonym">Large white butterfly</name>
    <dbReference type="NCBI Taxonomy" id="7116"/>
    <lineage>
        <taxon>Eukaryota</taxon>
        <taxon>Metazoa</taxon>
        <taxon>Ecdysozoa</taxon>
        <taxon>Arthropoda</taxon>
        <taxon>Hexapoda</taxon>
        <taxon>Insecta</taxon>
        <taxon>Pterygota</taxon>
        <taxon>Neoptera</taxon>
        <taxon>Endopterygota</taxon>
        <taxon>Lepidoptera</taxon>
        <taxon>Glossata</taxon>
        <taxon>Ditrysia</taxon>
        <taxon>Papilionoidea</taxon>
        <taxon>Pieridae</taxon>
        <taxon>Pierinae</taxon>
        <taxon>Pieris</taxon>
    </lineage>
</organism>
<protein>
    <recommendedName>
        <fullName evidence="3">Reverse transcriptase domain-containing protein</fullName>
    </recommendedName>
</protein>
<dbReference type="EMBL" id="CALOZG010000029">
    <property type="protein sequence ID" value="CAH4033562.1"/>
    <property type="molecule type" value="Genomic_DNA"/>
</dbReference>
<accession>A0A9P0TMG5</accession>
<evidence type="ECO:0000313" key="2">
    <source>
        <dbReference type="Proteomes" id="UP001152562"/>
    </source>
</evidence>
<dbReference type="Proteomes" id="UP001152562">
    <property type="component" value="Unassembled WGS sequence"/>
</dbReference>
<keyword evidence="2" id="KW-1185">Reference proteome</keyword>
<dbReference type="PANTHER" id="PTHR19446">
    <property type="entry name" value="REVERSE TRANSCRIPTASES"/>
    <property type="match status" value="1"/>
</dbReference>